<dbReference type="Gene3D" id="1.10.10.160">
    <property type="match status" value="1"/>
</dbReference>
<keyword evidence="4 11" id="KW-0347">Helicase</keyword>
<keyword evidence="7" id="KW-0413">Isomerase</keyword>
<feature type="binding site" evidence="11">
    <location>
        <begin position="24"/>
        <end position="31"/>
    </location>
    <ligand>
        <name>ATP</name>
        <dbReference type="ChEBI" id="CHEBI:30616"/>
    </ligand>
</feature>
<dbReference type="Gene3D" id="3.40.50.300">
    <property type="entry name" value="P-loop containing nucleotide triphosphate hydrolases"/>
    <property type="match status" value="2"/>
</dbReference>
<accession>A0A136WBK9</accession>
<dbReference type="PROSITE" id="PS51198">
    <property type="entry name" value="UVRD_HELICASE_ATP_BIND"/>
    <property type="match status" value="1"/>
</dbReference>
<dbReference type="STRING" id="36847.CLNEO_27600"/>
<dbReference type="InterPro" id="IPR000212">
    <property type="entry name" value="DNA_helicase_UvrD/REP"/>
</dbReference>
<feature type="domain" description="UvrD-like helicase ATP-binding" evidence="13">
    <location>
        <begin position="3"/>
        <end position="275"/>
    </location>
</feature>
<dbReference type="Proteomes" id="UP000070539">
    <property type="component" value="Unassembled WGS sequence"/>
</dbReference>
<dbReference type="InterPro" id="IPR027417">
    <property type="entry name" value="P-loop_NTPase"/>
</dbReference>
<dbReference type="PANTHER" id="PTHR11070">
    <property type="entry name" value="UVRD / RECB / PCRA DNA HELICASE FAMILY MEMBER"/>
    <property type="match status" value="1"/>
</dbReference>
<keyword evidence="16" id="KW-1185">Reference proteome</keyword>
<dbReference type="GO" id="GO:0000725">
    <property type="term" value="P:recombinational repair"/>
    <property type="evidence" value="ECO:0007669"/>
    <property type="project" value="TreeGrafter"/>
</dbReference>
<gene>
    <name evidence="15" type="primary">yjcD</name>
    <name evidence="15" type="ORF">CLNEO_27600</name>
</gene>
<evidence type="ECO:0000256" key="12">
    <source>
        <dbReference type="SAM" id="Coils"/>
    </source>
</evidence>
<evidence type="ECO:0000259" key="14">
    <source>
        <dbReference type="PROSITE" id="PS51217"/>
    </source>
</evidence>
<dbReference type="EMBL" id="LRVM01000013">
    <property type="protein sequence ID" value="KXL51901.1"/>
    <property type="molecule type" value="Genomic_DNA"/>
</dbReference>
<dbReference type="OrthoDB" id="9810135at2"/>
<evidence type="ECO:0000256" key="8">
    <source>
        <dbReference type="ARBA" id="ARBA00034617"/>
    </source>
</evidence>
<dbReference type="GO" id="GO:0043138">
    <property type="term" value="F:3'-5' DNA helicase activity"/>
    <property type="evidence" value="ECO:0007669"/>
    <property type="project" value="UniProtKB-EC"/>
</dbReference>
<comment type="caution">
    <text evidence="15">The sequence shown here is derived from an EMBL/GenBank/DDBJ whole genome shotgun (WGS) entry which is preliminary data.</text>
</comment>
<dbReference type="PANTHER" id="PTHR11070:SF2">
    <property type="entry name" value="ATP-DEPENDENT DNA HELICASE SRS2"/>
    <property type="match status" value="1"/>
</dbReference>
<dbReference type="GO" id="GO:0003677">
    <property type="term" value="F:DNA binding"/>
    <property type="evidence" value="ECO:0007669"/>
    <property type="project" value="UniProtKB-KW"/>
</dbReference>
<dbReference type="EC" id="5.6.2.4" evidence="9"/>
<dbReference type="InterPro" id="IPR014016">
    <property type="entry name" value="UvrD-like_ATP-bd"/>
</dbReference>
<name>A0A136WBK9_9FIRM</name>
<evidence type="ECO:0000256" key="11">
    <source>
        <dbReference type="PROSITE-ProRule" id="PRU00560"/>
    </source>
</evidence>
<evidence type="ECO:0000256" key="4">
    <source>
        <dbReference type="ARBA" id="ARBA00022806"/>
    </source>
</evidence>
<evidence type="ECO:0000256" key="6">
    <source>
        <dbReference type="ARBA" id="ARBA00023125"/>
    </source>
</evidence>
<dbReference type="InterPro" id="IPR014017">
    <property type="entry name" value="DNA_helicase_UvrD-like_C"/>
</dbReference>
<evidence type="ECO:0000259" key="13">
    <source>
        <dbReference type="PROSITE" id="PS51198"/>
    </source>
</evidence>
<evidence type="ECO:0000256" key="1">
    <source>
        <dbReference type="ARBA" id="ARBA00009922"/>
    </source>
</evidence>
<dbReference type="PATRIC" id="fig|36847.3.peg.3226"/>
<proteinExistence type="inferred from homology"/>
<evidence type="ECO:0000313" key="16">
    <source>
        <dbReference type="Proteomes" id="UP000070539"/>
    </source>
</evidence>
<feature type="domain" description="UvrD-like helicase C-terminal" evidence="14">
    <location>
        <begin position="276"/>
        <end position="542"/>
    </location>
</feature>
<feature type="coiled-coil region" evidence="12">
    <location>
        <begin position="497"/>
        <end position="531"/>
    </location>
</feature>
<protein>
    <recommendedName>
        <fullName evidence="9">DNA 3'-5' helicase</fullName>
        <ecNumber evidence="9">5.6.2.4</ecNumber>
    </recommendedName>
</protein>
<dbReference type="Pfam" id="PF13361">
    <property type="entry name" value="UvrD_C"/>
    <property type="match status" value="1"/>
</dbReference>
<keyword evidence="3 11" id="KW-0378">Hydrolase</keyword>
<dbReference type="SUPFAM" id="SSF52540">
    <property type="entry name" value="P-loop containing nucleoside triphosphate hydrolases"/>
    <property type="match status" value="1"/>
</dbReference>
<keyword evidence="6" id="KW-0238">DNA-binding</keyword>
<keyword evidence="5 11" id="KW-0067">ATP-binding</keyword>
<dbReference type="RefSeq" id="WP_066090476.1">
    <property type="nucleotide sequence ID" value="NZ_LRVM01000013.1"/>
</dbReference>
<keyword evidence="2 11" id="KW-0547">Nucleotide-binding</keyword>
<dbReference type="CDD" id="cd17932">
    <property type="entry name" value="DEXQc_UvrD"/>
    <property type="match status" value="1"/>
</dbReference>
<evidence type="ECO:0000256" key="5">
    <source>
        <dbReference type="ARBA" id="ARBA00022840"/>
    </source>
</evidence>
<dbReference type="AlphaFoldDB" id="A0A136WBK9"/>
<dbReference type="GO" id="GO:0005524">
    <property type="term" value="F:ATP binding"/>
    <property type="evidence" value="ECO:0007669"/>
    <property type="project" value="UniProtKB-UniRule"/>
</dbReference>
<keyword evidence="12" id="KW-0175">Coiled coil</keyword>
<reference evidence="15 16" key="1">
    <citation type="submission" date="2016-01" db="EMBL/GenBank/DDBJ databases">
        <title>Genome sequence of Clostridium neopropionicum X4, DSM-3847.</title>
        <authorList>
            <person name="Poehlein A."/>
            <person name="Beck M.H."/>
            <person name="Bengelsdorf F.R."/>
            <person name="Daniel R."/>
            <person name="Duerre P."/>
        </authorList>
    </citation>
    <scope>NUCLEOTIDE SEQUENCE [LARGE SCALE GENOMIC DNA]</scope>
    <source>
        <strain evidence="15 16">DSM-3847</strain>
    </source>
</reference>
<dbReference type="Gene3D" id="1.10.486.10">
    <property type="entry name" value="PCRA, domain 4"/>
    <property type="match status" value="1"/>
</dbReference>
<evidence type="ECO:0000256" key="2">
    <source>
        <dbReference type="ARBA" id="ARBA00022741"/>
    </source>
</evidence>
<organism evidence="15 16">
    <name type="scientific">Anaerotignum neopropionicum</name>
    <dbReference type="NCBI Taxonomy" id="36847"/>
    <lineage>
        <taxon>Bacteria</taxon>
        <taxon>Bacillati</taxon>
        <taxon>Bacillota</taxon>
        <taxon>Clostridia</taxon>
        <taxon>Lachnospirales</taxon>
        <taxon>Anaerotignaceae</taxon>
        <taxon>Anaerotignum</taxon>
    </lineage>
</organism>
<comment type="catalytic activity">
    <reaction evidence="8">
        <text>Couples ATP hydrolysis with the unwinding of duplex DNA by translocating in the 3'-5' direction.</text>
        <dbReference type="EC" id="5.6.2.4"/>
    </reaction>
</comment>
<evidence type="ECO:0000256" key="10">
    <source>
        <dbReference type="ARBA" id="ARBA00048988"/>
    </source>
</evidence>
<evidence type="ECO:0000313" key="15">
    <source>
        <dbReference type="EMBL" id="KXL51901.1"/>
    </source>
</evidence>
<evidence type="ECO:0000256" key="3">
    <source>
        <dbReference type="ARBA" id="ARBA00022801"/>
    </source>
</evidence>
<dbReference type="Pfam" id="PF00580">
    <property type="entry name" value="UvrD-helicase"/>
    <property type="match status" value="1"/>
</dbReference>
<comment type="similarity">
    <text evidence="1">Belongs to the helicase family. UvrD subfamily.</text>
</comment>
<dbReference type="GO" id="GO:0016887">
    <property type="term" value="F:ATP hydrolysis activity"/>
    <property type="evidence" value="ECO:0007669"/>
    <property type="project" value="RHEA"/>
</dbReference>
<dbReference type="InterPro" id="IPR013986">
    <property type="entry name" value="DExx_box_DNA_helicase_dom_sf"/>
</dbReference>
<evidence type="ECO:0000256" key="9">
    <source>
        <dbReference type="ARBA" id="ARBA00034808"/>
    </source>
</evidence>
<dbReference type="PROSITE" id="PS51217">
    <property type="entry name" value="UVRD_HELICASE_CTER"/>
    <property type="match status" value="1"/>
</dbReference>
<evidence type="ECO:0000256" key="7">
    <source>
        <dbReference type="ARBA" id="ARBA00023235"/>
    </source>
</evidence>
<comment type="catalytic activity">
    <reaction evidence="10">
        <text>ATP + H2O = ADP + phosphate + H(+)</text>
        <dbReference type="Rhea" id="RHEA:13065"/>
        <dbReference type="ChEBI" id="CHEBI:15377"/>
        <dbReference type="ChEBI" id="CHEBI:15378"/>
        <dbReference type="ChEBI" id="CHEBI:30616"/>
        <dbReference type="ChEBI" id="CHEBI:43474"/>
        <dbReference type="ChEBI" id="CHEBI:456216"/>
        <dbReference type="EC" id="5.6.2.4"/>
    </reaction>
</comment>
<sequence length="619" mass="71782">MGKTLNDNQRIAVNHGVGPMLVLAGPGSGKTTVILCRLRRILEEINNKNKKILVVTFTKAAAAQMKERFGDRDSARVLFTTFHSLFFRILRQTYGYSSEKILGEDEKHTILRNILAEKDWSVDDPEEFVSQFIRQASYMRNELLTPMEFIPVGTQREMFRQMYRAYDSYKERHGKLDFDDMLLQCYELFLEEQSTLAFWQNKFSFIMVDEFQDVNRVQYECIRLLAAPQNNLFVVGDDDQSIYGFRGSSPDFLLEFERQYPNCERVILDTNYRSTDRILSLAEKVIGVNQRRFAKNLKGVNGKGDKVSFFLAEDTTAEAEKVAEKISVLLEDGIALNEIAVIYRTNLQGGAFARALYRRGIPYIIRDGGGDIYDHWIAKDMLAYLTLGESEDGDSALRRIINKPKRYISNELLQEAQKMPYTLFRSFFVCPSLKKWQEESLEKLRRDFMQIGKRKPYEGIQYIRRVIGYDDYLEEYAAFRKCGGQAFFEIADEITEIAKNTADLQEFRRNLEEMSRQMQEQVREKAAMKKGVTLATMHGAKGLEFYAVFLPSLAEGVVPHERALDGLEEERRLFYVALTRTKEKLCLSATRNRYGKEMKPSRFLKEMGLDVAEKFMKKT</sequence>